<evidence type="ECO:0000256" key="2">
    <source>
        <dbReference type="ARBA" id="ARBA00022723"/>
    </source>
</evidence>
<feature type="compositionally biased region" description="Polar residues" evidence="6">
    <location>
        <begin position="2555"/>
        <end position="2570"/>
    </location>
</feature>
<feature type="compositionally biased region" description="Basic and acidic residues" evidence="6">
    <location>
        <begin position="3256"/>
        <end position="3279"/>
    </location>
</feature>
<dbReference type="Gene3D" id="3.30.70.330">
    <property type="match status" value="2"/>
</dbReference>
<feature type="domain" description="Matrin-type" evidence="7">
    <location>
        <begin position="3584"/>
        <end position="3615"/>
    </location>
</feature>
<feature type="compositionally biased region" description="Basic residues" evidence="6">
    <location>
        <begin position="2878"/>
        <end position="2887"/>
    </location>
</feature>
<feature type="compositionally biased region" description="Low complexity" evidence="6">
    <location>
        <begin position="3487"/>
        <end position="3499"/>
    </location>
</feature>
<feature type="compositionally biased region" description="Low complexity" evidence="6">
    <location>
        <begin position="2115"/>
        <end position="2145"/>
    </location>
</feature>
<evidence type="ECO:0000256" key="4">
    <source>
        <dbReference type="ARBA" id="ARBA00022833"/>
    </source>
</evidence>
<feature type="region of interest" description="Disordered" evidence="6">
    <location>
        <begin position="1418"/>
        <end position="1483"/>
    </location>
</feature>
<feature type="compositionally biased region" description="Basic and acidic residues" evidence="6">
    <location>
        <begin position="2709"/>
        <end position="2718"/>
    </location>
</feature>
<organism evidence="8 9">
    <name type="scientific">Perca fluviatilis</name>
    <name type="common">European perch</name>
    <dbReference type="NCBI Taxonomy" id="8168"/>
    <lineage>
        <taxon>Eukaryota</taxon>
        <taxon>Metazoa</taxon>
        <taxon>Chordata</taxon>
        <taxon>Craniata</taxon>
        <taxon>Vertebrata</taxon>
        <taxon>Euteleostomi</taxon>
        <taxon>Actinopterygii</taxon>
        <taxon>Neopterygii</taxon>
        <taxon>Teleostei</taxon>
        <taxon>Neoteleostei</taxon>
        <taxon>Acanthomorphata</taxon>
        <taxon>Eupercaria</taxon>
        <taxon>Perciformes</taxon>
        <taxon>Percoidei</taxon>
        <taxon>Percidae</taxon>
        <taxon>Percinae</taxon>
        <taxon>Perca</taxon>
    </lineage>
</organism>
<feature type="compositionally biased region" description="Basic and acidic residues" evidence="6">
    <location>
        <begin position="2537"/>
        <end position="2549"/>
    </location>
</feature>
<keyword evidence="5" id="KW-0539">Nucleus</keyword>
<dbReference type="SUPFAM" id="SSF54928">
    <property type="entry name" value="RNA-binding domain, RBD"/>
    <property type="match status" value="1"/>
</dbReference>
<feature type="compositionally biased region" description="Polar residues" evidence="6">
    <location>
        <begin position="1452"/>
        <end position="1482"/>
    </location>
</feature>
<feature type="compositionally biased region" description="Polar residues" evidence="6">
    <location>
        <begin position="3331"/>
        <end position="3340"/>
    </location>
</feature>
<feature type="region of interest" description="Disordered" evidence="6">
    <location>
        <begin position="488"/>
        <end position="514"/>
    </location>
</feature>
<accession>A0A6A5F1I5</accession>
<evidence type="ECO:0000313" key="8">
    <source>
        <dbReference type="EMBL" id="KAF1380862.1"/>
    </source>
</evidence>
<feature type="compositionally biased region" description="Low complexity" evidence="6">
    <location>
        <begin position="2425"/>
        <end position="2435"/>
    </location>
</feature>
<dbReference type="InterPro" id="IPR013087">
    <property type="entry name" value="Znf_C2H2_type"/>
</dbReference>
<feature type="compositionally biased region" description="Basic and acidic residues" evidence="6">
    <location>
        <begin position="569"/>
        <end position="587"/>
    </location>
</feature>
<comment type="subcellular location">
    <subcellularLocation>
        <location evidence="1">Nucleus</location>
    </subcellularLocation>
</comment>
<feature type="compositionally biased region" description="Basic and acidic residues" evidence="6">
    <location>
        <begin position="2772"/>
        <end position="2796"/>
    </location>
</feature>
<feature type="region of interest" description="Disordered" evidence="6">
    <location>
        <begin position="1133"/>
        <end position="1207"/>
    </location>
</feature>
<feature type="region of interest" description="Disordered" evidence="6">
    <location>
        <begin position="2030"/>
        <end position="2073"/>
    </location>
</feature>
<feature type="compositionally biased region" description="Basic and acidic residues" evidence="6">
    <location>
        <begin position="946"/>
        <end position="966"/>
    </location>
</feature>
<dbReference type="InterPro" id="IPR035979">
    <property type="entry name" value="RBD_domain_sf"/>
</dbReference>
<evidence type="ECO:0000256" key="1">
    <source>
        <dbReference type="ARBA" id="ARBA00004123"/>
    </source>
</evidence>
<feature type="compositionally biased region" description="Basic and acidic residues" evidence="6">
    <location>
        <begin position="3291"/>
        <end position="3301"/>
    </location>
</feature>
<gene>
    <name evidence="8" type="ORF">PFLUV_G00168430</name>
</gene>
<dbReference type="InterPro" id="IPR000690">
    <property type="entry name" value="Matrin/U1-C_Znf_C2H2"/>
</dbReference>
<dbReference type="PROSITE" id="PS00028">
    <property type="entry name" value="ZINC_FINGER_C2H2_1"/>
    <property type="match status" value="1"/>
</dbReference>
<feature type="region of interest" description="Disordered" evidence="6">
    <location>
        <begin position="2419"/>
        <end position="2451"/>
    </location>
</feature>
<feature type="compositionally biased region" description="Basic residues" evidence="6">
    <location>
        <begin position="845"/>
        <end position="865"/>
    </location>
</feature>
<reference evidence="8 9" key="1">
    <citation type="submission" date="2019-06" db="EMBL/GenBank/DDBJ databases">
        <title>A chromosome-scale genome assembly of the European perch, Perca fluviatilis.</title>
        <authorList>
            <person name="Roques C."/>
            <person name="Zahm M."/>
            <person name="Cabau C."/>
            <person name="Klopp C."/>
            <person name="Bouchez O."/>
            <person name="Donnadieu C."/>
            <person name="Kuhl H."/>
            <person name="Gislard M."/>
            <person name="Guendouz S."/>
            <person name="Journot L."/>
            <person name="Haffray P."/>
            <person name="Bestin A."/>
            <person name="Morvezen R."/>
            <person name="Feron R."/>
            <person name="Wen M."/>
            <person name="Jouanno E."/>
            <person name="Herpin A."/>
            <person name="Schartl M."/>
            <person name="Postlethwait J."/>
            <person name="Schaerlinger B."/>
            <person name="Chardard D."/>
            <person name="Lecocq T."/>
            <person name="Poncet C."/>
            <person name="Jaffrelo L."/>
            <person name="Lampietro C."/>
            <person name="Guiguen Y."/>
        </authorList>
    </citation>
    <scope>NUCLEOTIDE SEQUENCE [LARGE SCALE GENOMIC DNA]</scope>
    <source>
        <tissue evidence="8">Blood</tissue>
    </source>
</reference>
<feature type="compositionally biased region" description="Basic and acidic residues" evidence="6">
    <location>
        <begin position="2099"/>
        <end position="2109"/>
    </location>
</feature>
<protein>
    <recommendedName>
        <fullName evidence="7">Matrin-type domain-containing protein</fullName>
    </recommendedName>
</protein>
<feature type="compositionally biased region" description="Low complexity" evidence="6">
    <location>
        <begin position="3620"/>
        <end position="3634"/>
    </location>
</feature>
<feature type="compositionally biased region" description="Basic and acidic residues" evidence="6">
    <location>
        <begin position="2911"/>
        <end position="2940"/>
    </location>
</feature>
<feature type="compositionally biased region" description="Basic and acidic residues" evidence="6">
    <location>
        <begin position="2178"/>
        <end position="2191"/>
    </location>
</feature>
<feature type="compositionally biased region" description="Polar residues" evidence="6">
    <location>
        <begin position="398"/>
        <end position="424"/>
    </location>
</feature>
<feature type="compositionally biased region" description="Basic residues" evidence="6">
    <location>
        <begin position="873"/>
        <end position="895"/>
    </location>
</feature>
<feature type="compositionally biased region" description="Basic and acidic residues" evidence="6">
    <location>
        <begin position="2203"/>
        <end position="2214"/>
    </location>
</feature>
<feature type="compositionally biased region" description="Low complexity" evidence="6">
    <location>
        <begin position="2294"/>
        <end position="2317"/>
    </location>
</feature>
<dbReference type="InterPro" id="IPR012677">
    <property type="entry name" value="Nucleotide-bd_a/b_plait_sf"/>
</dbReference>
<feature type="compositionally biased region" description="Polar residues" evidence="6">
    <location>
        <begin position="1427"/>
        <end position="1445"/>
    </location>
</feature>
<feature type="compositionally biased region" description="Basic and acidic residues" evidence="6">
    <location>
        <begin position="3522"/>
        <end position="3550"/>
    </location>
</feature>
<name>A0A6A5F1I5_PERFL</name>
<evidence type="ECO:0000256" key="3">
    <source>
        <dbReference type="ARBA" id="ARBA00022771"/>
    </source>
</evidence>
<feature type="compositionally biased region" description="Polar residues" evidence="6">
    <location>
        <begin position="3132"/>
        <end position="3142"/>
    </location>
</feature>
<feature type="compositionally biased region" description="Low complexity" evidence="6">
    <location>
        <begin position="1020"/>
        <end position="1034"/>
    </location>
</feature>
<feature type="compositionally biased region" description="Low complexity" evidence="6">
    <location>
        <begin position="293"/>
        <end position="303"/>
    </location>
</feature>
<dbReference type="InterPro" id="IPR003604">
    <property type="entry name" value="Matrin/U1-like-C_Znf_C2H2"/>
</dbReference>
<feature type="compositionally biased region" description="Polar residues" evidence="6">
    <location>
        <begin position="2363"/>
        <end position="2372"/>
    </location>
</feature>
<feature type="compositionally biased region" description="Low complexity" evidence="6">
    <location>
        <begin position="617"/>
        <end position="631"/>
    </location>
</feature>
<feature type="region of interest" description="Disordered" evidence="6">
    <location>
        <begin position="528"/>
        <end position="552"/>
    </location>
</feature>
<feature type="compositionally biased region" description="Acidic residues" evidence="6">
    <location>
        <begin position="2498"/>
        <end position="2511"/>
    </location>
</feature>
<feature type="compositionally biased region" description="Basic and acidic residues" evidence="6">
    <location>
        <begin position="2467"/>
        <end position="2490"/>
    </location>
</feature>
<evidence type="ECO:0000256" key="6">
    <source>
        <dbReference type="SAM" id="MobiDB-lite"/>
    </source>
</evidence>
<feature type="region of interest" description="Disordered" evidence="6">
    <location>
        <begin position="125"/>
        <end position="186"/>
    </location>
</feature>
<dbReference type="GO" id="GO:0003676">
    <property type="term" value="F:nucleic acid binding"/>
    <property type="evidence" value="ECO:0007669"/>
    <property type="project" value="InterPro"/>
</dbReference>
<dbReference type="GO" id="GO:0008270">
    <property type="term" value="F:zinc ion binding"/>
    <property type="evidence" value="ECO:0007669"/>
    <property type="project" value="UniProtKB-KW"/>
</dbReference>
<feature type="region of interest" description="Disordered" evidence="6">
    <location>
        <begin position="569"/>
        <end position="633"/>
    </location>
</feature>
<feature type="compositionally biased region" description="Low complexity" evidence="6">
    <location>
        <begin position="1046"/>
        <end position="1059"/>
    </location>
</feature>
<keyword evidence="2" id="KW-0479">Metal-binding</keyword>
<feature type="compositionally biased region" description="Acidic residues" evidence="6">
    <location>
        <begin position="2227"/>
        <end position="2249"/>
    </location>
</feature>
<feature type="compositionally biased region" description="Basic and acidic residues" evidence="6">
    <location>
        <begin position="3198"/>
        <end position="3246"/>
    </location>
</feature>
<feature type="region of interest" description="Disordered" evidence="6">
    <location>
        <begin position="2820"/>
        <end position="3104"/>
    </location>
</feature>
<feature type="compositionally biased region" description="Low complexity" evidence="6">
    <location>
        <begin position="2353"/>
        <end position="2362"/>
    </location>
</feature>
<feature type="compositionally biased region" description="Polar residues" evidence="6">
    <location>
        <begin position="129"/>
        <end position="140"/>
    </location>
</feature>
<feature type="region of interest" description="Disordered" evidence="6">
    <location>
        <begin position="249"/>
        <end position="350"/>
    </location>
</feature>
<dbReference type="PANTHER" id="PTHR15491">
    <property type="match status" value="1"/>
</dbReference>
<feature type="compositionally biased region" description="Basic residues" evidence="6">
    <location>
        <begin position="3415"/>
        <end position="3433"/>
    </location>
</feature>
<feature type="compositionally biased region" description="Basic and acidic residues" evidence="6">
    <location>
        <begin position="913"/>
        <end position="939"/>
    </location>
</feature>
<feature type="compositionally biased region" description="Acidic residues" evidence="6">
    <location>
        <begin position="3317"/>
        <end position="3328"/>
    </location>
</feature>
<feature type="compositionally biased region" description="Basic and acidic residues" evidence="6">
    <location>
        <begin position="2625"/>
        <end position="2666"/>
    </location>
</feature>
<feature type="compositionally biased region" description="Basic and acidic residues" evidence="6">
    <location>
        <begin position="1278"/>
        <end position="1295"/>
    </location>
</feature>
<feature type="region of interest" description="Disordered" evidence="6">
    <location>
        <begin position="397"/>
        <end position="444"/>
    </location>
</feature>
<comment type="caution">
    <text evidence="8">The sequence shown here is derived from an EMBL/GenBank/DDBJ whole genome shotgun (WGS) entry which is preliminary data.</text>
</comment>
<feature type="compositionally biased region" description="Basic and acidic residues" evidence="6">
    <location>
        <begin position="2750"/>
        <end position="2761"/>
    </location>
</feature>
<dbReference type="SUPFAM" id="SSF81995">
    <property type="entry name" value="beta-sandwich domain of Sec23/24"/>
    <property type="match status" value="1"/>
</dbReference>
<feature type="region of interest" description="Disordered" evidence="6">
    <location>
        <begin position="821"/>
        <end position="980"/>
    </location>
</feature>
<feature type="region of interest" description="Disordered" evidence="6">
    <location>
        <begin position="2177"/>
        <end position="2382"/>
    </location>
</feature>
<feature type="compositionally biased region" description="Acidic residues" evidence="6">
    <location>
        <begin position="2941"/>
        <end position="2960"/>
    </location>
</feature>
<feature type="compositionally biased region" description="Polar residues" evidence="6">
    <location>
        <begin position="495"/>
        <end position="507"/>
    </location>
</feature>
<evidence type="ECO:0000259" key="7">
    <source>
        <dbReference type="PROSITE" id="PS50171"/>
    </source>
</evidence>
<feature type="compositionally biased region" description="Basic and acidic residues" evidence="6">
    <location>
        <begin position="2889"/>
        <end position="2902"/>
    </location>
</feature>
<feature type="compositionally biased region" description="Polar residues" evidence="6">
    <location>
        <begin position="2041"/>
        <end position="2071"/>
    </location>
</feature>
<feature type="compositionally biased region" description="Basic and acidic residues" evidence="6">
    <location>
        <begin position="2598"/>
        <end position="2610"/>
    </location>
</feature>
<feature type="compositionally biased region" description="Polar residues" evidence="6">
    <location>
        <begin position="267"/>
        <end position="292"/>
    </location>
</feature>
<feature type="compositionally biased region" description="Polar residues" evidence="6">
    <location>
        <begin position="2611"/>
        <end position="2623"/>
    </location>
</feature>
<evidence type="ECO:0000256" key="5">
    <source>
        <dbReference type="ARBA" id="ARBA00023242"/>
    </source>
</evidence>
<dbReference type="SMART" id="SM00451">
    <property type="entry name" value="ZnF_U1"/>
    <property type="match status" value="2"/>
</dbReference>
<keyword evidence="3" id="KW-0863">Zinc-finger</keyword>
<feature type="compositionally biased region" description="Basic and acidic residues" evidence="6">
    <location>
        <begin position="2980"/>
        <end position="3000"/>
    </location>
</feature>
<feature type="compositionally biased region" description="Basic and acidic residues" evidence="6">
    <location>
        <begin position="3027"/>
        <end position="3043"/>
    </location>
</feature>
<dbReference type="GO" id="GO:0005634">
    <property type="term" value="C:nucleus"/>
    <property type="evidence" value="ECO:0007669"/>
    <property type="project" value="UniProtKB-SubCell"/>
</dbReference>
<feature type="compositionally biased region" description="Basic and acidic residues" evidence="6">
    <location>
        <begin position="3079"/>
        <end position="3098"/>
    </location>
</feature>
<feature type="compositionally biased region" description="Acidic residues" evidence="6">
    <location>
        <begin position="3182"/>
        <end position="3197"/>
    </location>
</feature>
<sequence length="3634" mass="399280">MHVGGHLSYCAYRKKVSFALLSERCAPSSAPGALTSPLLGGLPGSSLLLGQQAASLQLAQLKAQLALTQINNALAVGSRAATLTANSNATAPYIPTTPPSPTAAAINLLNLLKIANTMSHPLYNPYGPGNQSSNQGQYGLSSIPAERDPRMGSSHLGPGSSFNSPGASSGTPANSGGMHPSLLPQSMNYRPEQSRAIIDENIERSIDMHISRAREEVRLLGKPMHQPIDQGTRFTSTQRNEFLSSGTGMVSYQMSSTSPSLGHRQSGVESGSSSLDWSSNYNRPTADNPSKLYSSSASSNYASGGDGRFSASSERERDMQSIPGLGDFDYQVPEKKPAAPTEPNRPKYTSESASNILQHFGLEKEDLEHLISYPEDQITPANLPFILRQICIEKNKRTSTVVQSKPQPQPTRSVSGMDSHSLSRSGGAGMRQEEMSSAGLQQSKVIDYGHTGKYTGAVGDEIGRTGSSKANSGGSGSLLQMDTYDSSRHLREPLQKNTTEAKSSALGSSRDQASSVSSLSSWYSSIVSSVASPSNDPTKQLQTQHKPTSQTVLSSFSLPKKDTDIRVLKSEAPKPVPLKEPEVERQSTLKTQPPPTLYRGVHPSRPGLVVIGSNDASGTKGTSKTQGQGSTVAEQMKKQQPMQQKQPIQQMQKQPVQQMQKQPMQKQPVQQMQKQPVLQTGQAMWPPVFSAATSVLPASQIPSITNAMQRPLFIPGGPHLNAIPQALPQPIPGLMNLTHLTPPPSNSQPPAKRAVSKGLPTSAMMHDYAAATPRIFPHTCTLCNKECTRMKDWISHQNTSLHLESCKLLRKQYPEWDGEIALRPSAGGKDAKASSSSSLQTSQHRQQKVRHGSRSRSHSSSPRRCHGSEGRREKRSSRSRSPHKSRYTRRSRSRSRSPWYERPTSSRYRSRSRSPERRSSPRRRDEKRSSPRRRDDRRLSPRRSRERQSSPRRSDEKRTGSRRSDQSRSPQRKNSSNAEILTRKLLKSSAVQSLSKHSDLEAVVKTLAPALLAELAKMKPSSSPTASSSSSSSTAKKELPKKPCKAKLSLQKSKSGKSSPPTMVKLQGIRSSISHNDVLAAVEHFGKTKSVVLFRSKLEAIVCFEKAEDAKKLKSVESLDVKGMLITVVREQETVSNEQKKPPQKKPASSSVSTSQTATKKVLLPTPNMPPLKGPKKPLSLPSGAKKATTGKLANQKSAAKGSVKGPTTVTKAKVLVSKAKNVSTRQTTKMATKAAKMVKTGNRAEKRAVIKAMAMQKKAMVMQKKTTTQSENQLEVENSKPKESETKVQGDVPKDTADVEKANVPVFEPKHQAELGKANDAEDAEPMEIGEIGVEVAEPMEVASCAEGQGEKPATAEAVPATAEAVPATAEALPATAEALPATAEALPATAEALPATAEAVTTTATAVSMTAEAVPTTTEAPGNLPGNSSENQPPNGTVENLPTETVLPHVQQSTLSEPESTAQGPETKTEASHLQQQAAGSLTEVAVEAKLPDERVETKTMEKDAVTEVKRQKKTPMTLEEMVKWYMHPSRIACLKLDSSSYSPKFKSLRNMQLLITNLPEYYDGCYTEKDLADLLVPFGFQYADDNIIVVPQACMAFVMMPNMNDYGNILKASVRKGFFLRSFKLDFHAVSNSIRMTPLEFYRWLNKHVHYNKVDDGSKTIFIKNISWSESNQLREDLKKINSVKHFLPLLNKVFIEFESTHDADRLGVWLSLLKQPPGYEVHRLKMPYTSCTSLPPRHPEKALPDSKNALDSTIPPIKYSIPDASVGPFWVTMRTSPFLFPTVSPWFIIPEYLTVRGEEDLEKASGRDSMIPAIMLTGLPEENYKHEDVAKLVWHYFPKQNLHSLYYNVMVLMLQRRAFVYFPDWTTCCDFVRDHITNPVSVAGCALTVHIVLEHMKPESSEEMMYTTLMKWSNAGVPESTSLEERLLCVEVSEASVDVVRTVMEKVASIATFVGFLPLANRISIEMADSSGVTKVVEKYNTWSKVQRVECLKSLKQRLQDSSDITLNFEPDTINVKAEPTAVKCQTQPPSSELLDNGSQPTLQTSDPAGSTISEPTTAGPSDTATSDIAMKEDCEKPGTEIAMDSTVDPEANEDVEKAEVKGEEGSLTPSISTADVTSTSAVSSVNTVPAASSPDPSSPATTVLMPEENFSKLPQISTDIFQAVVAAVRNHRLTRESKSQREEKKSSSKSNTSSLTAKVEDAPKRKCQDEFINDNPSSDAYLFEEQDFNIDDFVTIDEVGDDEVGGTSPKPQRSSSSRHSPRAKRERQSSGVSSVGKRTSTRYSKDSKSSASPSLSSPKLTKGSSSSSYVSPKKSKDSSEPTKSPTKPSAASPSSPGQKTQHSKTKSPAKASNAASSGCRTRSSSAAQEMEKMTSVVRVKASVETHSEPLIEEAKDTESTVAMSDHTVSAESFAAKTVESETTIETSSEIRPPLQGHGLELSQSQSLEVDVHVNTCKGRKKTKEDGKEDNVEKHTEVEVDNREKYQILGSLDEQTDEQMNDADQDGSSEVRPTVPEGVQTLHEESFQVLDSVDDKGKALPREYSEMEIDSSFQMVDSVSQDQADTGQEDSHQVQDDGSTVKQASEEAAIPAGDKSDEDSVHKDQETNSVDQVLATGSKQAPRDNGDGKTGEEDDEVKGKMHSAESCKAFKDVENPDGRIPNEDQVLQDTDNKDTLETFEILDSIDDHSATEDDSQTLGTPSDQISKEDSRPMEVEEDAYQVIDSVEDQPTTTESETDNTGKRKRGEATARKDERPSRRSGHATTASKSEEKQKSPKKQDRTVKRYETRTRMDKEVNEEMVYEIVDSFEDKPVQDVAATEMSGRRRSARGKKEDKITLNLTEATEKPEEATYEILDSVEDETASDEPPILTRSTRGKRERATRKTTLDEKTIKEDTPTRMRPTPARESQEQNQERTPKKEEKAPLKESTPSKKSDDDVKEEIDWDATYEVFDSVEDEVVKADRPATRRKGKRGRQKKDVKTTIKDTDTSKEGGKVADEEEATYQILDSVEDEMVNDQPPTGQSDEKNSTNDDEQTRKSEALAGAPKNEEEEEPMYQIIDSLEDDQGQEELTATENKTKDETLTKEEASAEKEDSSTCGAAVVEASEKVVVMEETQYQVVDDSEETNDHPSSAEGSVTGNKKVDKSTAKTQSDTAALESGNKSPEKDDPTGTLVNLDQVSEEEDDYPDDTAEEEELRKRQAAAKEKLFAKEREARRAREREERRTREREERRTREREERERKSRSNSRAGGGETRRAKERGREKDESLEVDAKELVTLDEVGADEAGEERAPESRELDGEMTEGELQALVTLDEFVEEEEEEDDGEAKQSTLETRPPSQEDESEDFLNSETLVTLDEAGDDEEEKPDEEHTEKTSCTVKRSDDTVLEESLNFVTLDEVGAVEEKEEKEAVKTRTRGRGKKRQTPVRKSTRGKTVTAIDEREEELEPASTDVLPPTPLDASSSLDTDPSTLSSDGQPEIQRAEVEAASPADFEAASAGQELQPEHPGDQTLEGCVEEGEQEKKEGRSRADIKVVSKLRREPFGPESKRSRSQSPCVAMDVKLPPFTPNNPLGQEFVVPKSGYFCNLCSVFYLNESTAKDLHCSSQRHYDNLQKHYQKPSRSSKQSSQGSISD</sequence>
<dbReference type="InterPro" id="IPR026811">
    <property type="entry name" value="CIZ1"/>
</dbReference>
<feature type="compositionally biased region" description="Basic residues" evidence="6">
    <location>
        <begin position="2970"/>
        <end position="2979"/>
    </location>
</feature>
<proteinExistence type="predicted"/>
<feature type="region of interest" description="Disordered" evidence="6">
    <location>
        <begin position="2085"/>
        <end position="2151"/>
    </location>
</feature>
<feature type="compositionally biased region" description="Low complexity" evidence="6">
    <location>
        <begin position="825"/>
        <end position="838"/>
    </location>
</feature>
<keyword evidence="4" id="KW-0862">Zinc</keyword>
<dbReference type="PANTHER" id="PTHR15491:SF9">
    <property type="entry name" value="CIP1-INTERACTING ZINC FINGER PROTEIN"/>
    <property type="match status" value="1"/>
</dbReference>
<dbReference type="EMBL" id="VHII01000014">
    <property type="protein sequence ID" value="KAF1380862.1"/>
    <property type="molecule type" value="Genomic_DNA"/>
</dbReference>
<feature type="compositionally biased region" description="Basic and acidic residues" evidence="6">
    <location>
        <begin position="3404"/>
        <end position="3414"/>
    </location>
</feature>
<feature type="compositionally biased region" description="Low complexity" evidence="6">
    <location>
        <begin position="2326"/>
        <end position="2341"/>
    </location>
</feature>
<feature type="region of interest" description="Disordered" evidence="6">
    <location>
        <begin position="3116"/>
        <end position="3557"/>
    </location>
</feature>
<feature type="compositionally biased region" description="Acidic residues" evidence="6">
    <location>
        <begin position="3360"/>
        <end position="3369"/>
    </location>
</feature>
<feature type="compositionally biased region" description="Basic and acidic residues" evidence="6">
    <location>
        <begin position="3370"/>
        <end position="3386"/>
    </location>
</feature>
<feature type="compositionally biased region" description="Low complexity" evidence="6">
    <location>
        <begin position="1146"/>
        <end position="1162"/>
    </location>
</feature>
<feature type="compositionally biased region" description="Polar residues" evidence="6">
    <location>
        <begin position="160"/>
        <end position="174"/>
    </location>
</feature>
<dbReference type="PROSITE" id="PS50171">
    <property type="entry name" value="ZF_MATRIN"/>
    <property type="match status" value="1"/>
</dbReference>
<feature type="compositionally biased region" description="Low complexity" evidence="6">
    <location>
        <begin position="3460"/>
        <end position="3476"/>
    </location>
</feature>
<keyword evidence="9" id="KW-1185">Reference proteome</keyword>
<feature type="region of interest" description="Disordered" evidence="6">
    <location>
        <begin position="3613"/>
        <end position="3634"/>
    </location>
</feature>
<feature type="region of interest" description="Disordered" evidence="6">
    <location>
        <begin position="1263"/>
        <end position="1295"/>
    </location>
</feature>
<feature type="compositionally biased region" description="Polar residues" evidence="6">
    <location>
        <begin position="535"/>
        <end position="552"/>
    </location>
</feature>
<feature type="compositionally biased region" description="Low complexity" evidence="6">
    <location>
        <begin position="2253"/>
        <end position="2263"/>
    </location>
</feature>
<feature type="compositionally biased region" description="Polar residues" evidence="6">
    <location>
        <begin position="249"/>
        <end position="260"/>
    </location>
</feature>
<evidence type="ECO:0000313" key="9">
    <source>
        <dbReference type="Proteomes" id="UP000465112"/>
    </source>
</evidence>
<feature type="region of interest" description="Disordered" evidence="6">
    <location>
        <begin position="2463"/>
        <end position="2796"/>
    </location>
</feature>
<feature type="region of interest" description="Disordered" evidence="6">
    <location>
        <begin position="1017"/>
        <end position="1063"/>
    </location>
</feature>
<dbReference type="Proteomes" id="UP000465112">
    <property type="component" value="Chromosome 14"/>
</dbReference>